<dbReference type="InterPro" id="IPR023213">
    <property type="entry name" value="CAT-like_dom_sf"/>
</dbReference>
<dbReference type="Gene3D" id="3.30.559.10">
    <property type="entry name" value="Chloramphenicol acetyltransferase-like domain"/>
    <property type="match status" value="1"/>
</dbReference>
<dbReference type="AlphaFoldDB" id="A0A3E4UML8"/>
<feature type="domain" description="Carrier" evidence="5">
    <location>
        <begin position="3"/>
        <end position="78"/>
    </location>
</feature>
<dbReference type="SUPFAM" id="SSF52777">
    <property type="entry name" value="CoA-dependent acyltransferases"/>
    <property type="match status" value="1"/>
</dbReference>
<proteinExistence type="predicted"/>
<dbReference type="Pfam" id="PF00550">
    <property type="entry name" value="PP-binding"/>
    <property type="match status" value="1"/>
</dbReference>
<dbReference type="Proteomes" id="UP000260808">
    <property type="component" value="Unassembled WGS sequence"/>
</dbReference>
<keyword evidence="4" id="KW-0045">Antibiotic biosynthesis</keyword>
<evidence type="ECO:0000256" key="4">
    <source>
        <dbReference type="ARBA" id="ARBA00023194"/>
    </source>
</evidence>
<keyword evidence="3" id="KW-0597">Phosphoprotein</keyword>
<dbReference type="GO" id="GO:0044550">
    <property type="term" value="P:secondary metabolite biosynthetic process"/>
    <property type="evidence" value="ECO:0007669"/>
    <property type="project" value="TreeGrafter"/>
</dbReference>
<comment type="cofactor">
    <cofactor evidence="1">
        <name>pantetheine 4'-phosphate</name>
        <dbReference type="ChEBI" id="CHEBI:47942"/>
    </cofactor>
</comment>
<dbReference type="InterPro" id="IPR009081">
    <property type="entry name" value="PP-bd_ACP"/>
</dbReference>
<evidence type="ECO:0000256" key="3">
    <source>
        <dbReference type="ARBA" id="ARBA00022553"/>
    </source>
</evidence>
<reference evidence="6 7" key="1">
    <citation type="submission" date="2018-08" db="EMBL/GenBank/DDBJ databases">
        <title>A genome reference for cultivated species of the human gut microbiota.</title>
        <authorList>
            <person name="Zou Y."/>
            <person name="Xue W."/>
            <person name="Luo G."/>
        </authorList>
    </citation>
    <scope>NUCLEOTIDE SEQUENCE [LARGE SCALE GENOMIC DNA]</scope>
    <source>
        <strain evidence="6 7">TF01-20-2</strain>
    </source>
</reference>
<gene>
    <name evidence="6" type="ORF">DXC31_19115</name>
</gene>
<dbReference type="PANTHER" id="PTHR45527:SF1">
    <property type="entry name" value="FATTY ACID SYNTHASE"/>
    <property type="match status" value="1"/>
</dbReference>
<comment type="caution">
    <text evidence="6">The sequence shown here is derived from an EMBL/GenBank/DDBJ whole genome shotgun (WGS) entry which is preliminary data.</text>
</comment>
<dbReference type="GO" id="GO:0031177">
    <property type="term" value="F:phosphopantetheine binding"/>
    <property type="evidence" value="ECO:0007669"/>
    <property type="project" value="TreeGrafter"/>
</dbReference>
<evidence type="ECO:0000313" key="7">
    <source>
        <dbReference type="Proteomes" id="UP000260808"/>
    </source>
</evidence>
<evidence type="ECO:0000256" key="1">
    <source>
        <dbReference type="ARBA" id="ARBA00001957"/>
    </source>
</evidence>
<dbReference type="PROSITE" id="PS50075">
    <property type="entry name" value="CARRIER"/>
    <property type="match status" value="1"/>
</dbReference>
<evidence type="ECO:0000256" key="2">
    <source>
        <dbReference type="ARBA" id="ARBA00022450"/>
    </source>
</evidence>
<accession>A0A3E4UML8</accession>
<name>A0A3E4UML8_MEDGN</name>
<dbReference type="InterPro" id="IPR006162">
    <property type="entry name" value="Ppantetheine_attach_site"/>
</dbReference>
<dbReference type="GO" id="GO:0043041">
    <property type="term" value="P:amino acid activation for nonribosomal peptide biosynthetic process"/>
    <property type="evidence" value="ECO:0007669"/>
    <property type="project" value="TreeGrafter"/>
</dbReference>
<sequence length="177" mass="20426">MLKPQNHIEKELYELWKEVLEIDEFSLNENFYTLGGHSITMIKLLALMEKRMNVKLSYSDFIQNPTVLQNAALIEKKKSEAKPQVVYPNIIVEKDKEYDAFELTDIQMAYLVGRNAALKSGGISTHMYTEVKTELDLSKFNIALNKAILRHGMLRAVILKTGNFTSWNVTSCYFKNR</sequence>
<dbReference type="EMBL" id="QSSX01000158">
    <property type="protein sequence ID" value="RGM12518.1"/>
    <property type="molecule type" value="Genomic_DNA"/>
</dbReference>
<dbReference type="GO" id="GO:0017000">
    <property type="term" value="P:antibiotic biosynthetic process"/>
    <property type="evidence" value="ECO:0007669"/>
    <property type="project" value="UniProtKB-KW"/>
</dbReference>
<dbReference type="SUPFAM" id="SSF47336">
    <property type="entry name" value="ACP-like"/>
    <property type="match status" value="1"/>
</dbReference>
<protein>
    <recommendedName>
        <fullName evidence="5">Carrier domain-containing protein</fullName>
    </recommendedName>
</protein>
<organism evidence="6 7">
    <name type="scientific">Mediterraneibacter gnavus</name>
    <name type="common">Ruminococcus gnavus</name>
    <dbReference type="NCBI Taxonomy" id="33038"/>
    <lineage>
        <taxon>Bacteria</taxon>
        <taxon>Bacillati</taxon>
        <taxon>Bacillota</taxon>
        <taxon>Clostridia</taxon>
        <taxon>Lachnospirales</taxon>
        <taxon>Lachnospiraceae</taxon>
        <taxon>Mediterraneibacter</taxon>
    </lineage>
</organism>
<dbReference type="GO" id="GO:0005737">
    <property type="term" value="C:cytoplasm"/>
    <property type="evidence" value="ECO:0007669"/>
    <property type="project" value="TreeGrafter"/>
</dbReference>
<evidence type="ECO:0000313" key="6">
    <source>
        <dbReference type="EMBL" id="RGM12518.1"/>
    </source>
</evidence>
<keyword evidence="2" id="KW-0596">Phosphopantetheine</keyword>
<dbReference type="PANTHER" id="PTHR45527">
    <property type="entry name" value="NONRIBOSOMAL PEPTIDE SYNTHETASE"/>
    <property type="match status" value="1"/>
</dbReference>
<dbReference type="Gene3D" id="1.10.1200.10">
    <property type="entry name" value="ACP-like"/>
    <property type="match status" value="1"/>
</dbReference>
<dbReference type="InterPro" id="IPR036736">
    <property type="entry name" value="ACP-like_sf"/>
</dbReference>
<evidence type="ECO:0000259" key="5">
    <source>
        <dbReference type="PROSITE" id="PS50075"/>
    </source>
</evidence>
<dbReference type="PROSITE" id="PS00012">
    <property type="entry name" value="PHOSPHOPANTETHEINE"/>
    <property type="match status" value="1"/>
</dbReference>